<gene>
    <name evidence="5" type="ORF">SAMN04487824_10775</name>
</gene>
<dbReference type="GO" id="GO:0004803">
    <property type="term" value="F:transposase activity"/>
    <property type="evidence" value="ECO:0007669"/>
    <property type="project" value="InterPro"/>
</dbReference>
<proteinExistence type="predicted"/>
<dbReference type="RefSeq" id="WP_090846096.1">
    <property type="nucleotide sequence ID" value="NZ_FMZL01000007.1"/>
</dbReference>
<accession>A0A1G6KD20</accession>
<feature type="domain" description="Transposase IS116/IS110/IS902 C-terminal" evidence="4">
    <location>
        <begin position="229"/>
        <end position="299"/>
    </location>
</feature>
<dbReference type="InterPro" id="IPR002525">
    <property type="entry name" value="Transp_IS110-like_N"/>
</dbReference>
<evidence type="ECO:0000259" key="3">
    <source>
        <dbReference type="Pfam" id="PF01548"/>
    </source>
</evidence>
<evidence type="ECO:0000313" key="6">
    <source>
        <dbReference type="Proteomes" id="UP000198528"/>
    </source>
</evidence>
<evidence type="ECO:0000259" key="4">
    <source>
        <dbReference type="Pfam" id="PF02371"/>
    </source>
</evidence>
<dbReference type="GO" id="GO:0006313">
    <property type="term" value="P:DNA transposition"/>
    <property type="evidence" value="ECO:0007669"/>
    <property type="project" value="InterPro"/>
</dbReference>
<reference evidence="6" key="1">
    <citation type="submission" date="2016-10" db="EMBL/GenBank/DDBJ databases">
        <authorList>
            <person name="Varghese N."/>
            <person name="Submissions S."/>
        </authorList>
    </citation>
    <scope>NUCLEOTIDE SEQUENCE [LARGE SCALE GENOMIC DNA]</scope>
    <source>
        <strain evidence="6">DSM 22619</strain>
    </source>
</reference>
<protein>
    <submittedName>
        <fullName evidence="5">Transposase</fullName>
    </submittedName>
</protein>
<keyword evidence="6" id="KW-1185">Reference proteome</keyword>
<dbReference type="AlphaFoldDB" id="A0A1G6KD20"/>
<evidence type="ECO:0000256" key="1">
    <source>
        <dbReference type="SAM" id="Coils"/>
    </source>
</evidence>
<dbReference type="EMBL" id="FMZL01000007">
    <property type="protein sequence ID" value="SDC28741.1"/>
    <property type="molecule type" value="Genomic_DNA"/>
</dbReference>
<dbReference type="Pfam" id="PF02371">
    <property type="entry name" value="Transposase_20"/>
    <property type="match status" value="1"/>
</dbReference>
<organism evidence="5 6">
    <name type="scientific">Parafannyhessea umbonata</name>
    <dbReference type="NCBI Taxonomy" id="604330"/>
    <lineage>
        <taxon>Bacteria</taxon>
        <taxon>Bacillati</taxon>
        <taxon>Actinomycetota</taxon>
        <taxon>Coriobacteriia</taxon>
        <taxon>Coriobacteriales</taxon>
        <taxon>Atopobiaceae</taxon>
        <taxon>Parafannyhessea</taxon>
    </lineage>
</organism>
<keyword evidence="1" id="KW-0175">Coiled coil</keyword>
<feature type="domain" description="Transposase IS110-like N-terminal" evidence="3">
    <location>
        <begin position="8"/>
        <end position="150"/>
    </location>
</feature>
<sequence length="368" mass="40116">MKKHDTFIGLDVHARSISACALDPLTGEVAEGRLGAEAGPLAEWVLAFDGPPCVYESGPTGWHLARELQALGVDCVVGASSKMLRPPADRGRKTDRRDAEFLARLLATRNVTEAWVPDEECEAARDLSRALEDARCDLQRARQRLSKFLLRHGYVCDELTPTGARRGAWTAARTRWLDGIGFEQADDAATYEYYRDCVRRCTEAKGDLERRVARSAGAPRRKPAVDAVRCLKGIDVATAHALVVEVGDFSRFRNASGMEAWTGLVPSEHSSGETVSRGGVTKAGNAHVRRLLIEAARHVPAAGRDPKGLARGQVVSPEVRRHATKGNRRPKERRLALEGAGKKPVVANCATAREMAGWVWALGRMAEG</sequence>
<evidence type="ECO:0000256" key="2">
    <source>
        <dbReference type="SAM" id="MobiDB-lite"/>
    </source>
</evidence>
<dbReference type="InterPro" id="IPR003346">
    <property type="entry name" value="Transposase_20"/>
</dbReference>
<dbReference type="Proteomes" id="UP000198528">
    <property type="component" value="Unassembled WGS sequence"/>
</dbReference>
<dbReference type="NCBIfam" id="NF033542">
    <property type="entry name" value="transpos_IS110"/>
    <property type="match status" value="1"/>
</dbReference>
<dbReference type="GO" id="GO:0003677">
    <property type="term" value="F:DNA binding"/>
    <property type="evidence" value="ECO:0007669"/>
    <property type="project" value="InterPro"/>
</dbReference>
<dbReference type="PANTHER" id="PTHR33055">
    <property type="entry name" value="TRANSPOSASE FOR INSERTION SEQUENCE ELEMENT IS1111A"/>
    <property type="match status" value="1"/>
</dbReference>
<name>A0A1G6KD20_9ACTN</name>
<evidence type="ECO:0000313" key="5">
    <source>
        <dbReference type="EMBL" id="SDC28741.1"/>
    </source>
</evidence>
<feature type="coiled-coil region" evidence="1">
    <location>
        <begin position="124"/>
        <end position="151"/>
    </location>
</feature>
<feature type="compositionally biased region" description="Basic residues" evidence="2">
    <location>
        <begin position="322"/>
        <end position="332"/>
    </location>
</feature>
<dbReference type="InterPro" id="IPR047650">
    <property type="entry name" value="Transpos_IS110"/>
</dbReference>
<feature type="region of interest" description="Disordered" evidence="2">
    <location>
        <begin position="314"/>
        <end position="333"/>
    </location>
</feature>
<dbReference type="Pfam" id="PF01548">
    <property type="entry name" value="DEDD_Tnp_IS110"/>
    <property type="match status" value="1"/>
</dbReference>